<dbReference type="InterPro" id="IPR035973">
    <property type="entry name" value="Cyt_c_oxidase_su3-like_sf"/>
</dbReference>
<evidence type="ECO:0000256" key="3">
    <source>
        <dbReference type="ARBA" id="ARBA00022692"/>
    </source>
</evidence>
<keyword evidence="10" id="KW-1185">Reference proteome</keyword>
<dbReference type="Proteomes" id="UP000319502">
    <property type="component" value="Unassembled WGS sequence"/>
</dbReference>
<organism evidence="9 10">
    <name type="scientific">Denitromonas halophila</name>
    <dbReference type="NCBI Taxonomy" id="1629404"/>
    <lineage>
        <taxon>Bacteria</taxon>
        <taxon>Pseudomonadati</taxon>
        <taxon>Pseudomonadota</taxon>
        <taxon>Betaproteobacteria</taxon>
        <taxon>Rhodocyclales</taxon>
        <taxon>Zoogloeaceae</taxon>
        <taxon>Denitromonas</taxon>
    </lineage>
</organism>
<comment type="subcellular location">
    <subcellularLocation>
        <location evidence="6">Cell membrane</location>
        <topology evidence="6">Multi-pass membrane protein</topology>
    </subcellularLocation>
    <subcellularLocation>
        <location evidence="1">Membrane</location>
        <topology evidence="1">Multi-pass membrane protein</topology>
    </subcellularLocation>
</comment>
<keyword evidence="5 7" id="KW-0472">Membrane</keyword>
<evidence type="ECO:0000256" key="6">
    <source>
        <dbReference type="RuleBase" id="RU003376"/>
    </source>
</evidence>
<feature type="domain" description="Heme-copper oxidase subunit III family profile" evidence="8">
    <location>
        <begin position="1"/>
        <end position="175"/>
    </location>
</feature>
<dbReference type="PROSITE" id="PS50253">
    <property type="entry name" value="COX3"/>
    <property type="match status" value="1"/>
</dbReference>
<dbReference type="Gene3D" id="1.20.120.80">
    <property type="entry name" value="Cytochrome c oxidase, subunit III, four-helix bundle"/>
    <property type="match status" value="1"/>
</dbReference>
<evidence type="ECO:0000313" key="10">
    <source>
        <dbReference type="Proteomes" id="UP000319502"/>
    </source>
</evidence>
<dbReference type="InterPro" id="IPR000298">
    <property type="entry name" value="Cyt_c_oxidase-like_su3"/>
</dbReference>
<dbReference type="AlphaFoldDB" id="A0A557R1Y2"/>
<evidence type="ECO:0000256" key="7">
    <source>
        <dbReference type="SAM" id="Phobius"/>
    </source>
</evidence>
<comment type="similarity">
    <text evidence="2 6">Belongs to the cytochrome c oxidase subunit 3 family.</text>
</comment>
<feature type="transmembrane region" description="Helical" evidence="7">
    <location>
        <begin position="42"/>
        <end position="60"/>
    </location>
</feature>
<evidence type="ECO:0000313" key="9">
    <source>
        <dbReference type="EMBL" id="TVO59158.1"/>
    </source>
</evidence>
<dbReference type="Pfam" id="PF00510">
    <property type="entry name" value="COX3"/>
    <property type="match status" value="1"/>
</dbReference>
<feature type="transmembrane region" description="Helical" evidence="7">
    <location>
        <begin position="72"/>
        <end position="91"/>
    </location>
</feature>
<dbReference type="PANTHER" id="PTHR11403:SF6">
    <property type="entry name" value="NITRIC OXIDE REDUCTASE SUBUNIT E"/>
    <property type="match status" value="1"/>
</dbReference>
<protein>
    <submittedName>
        <fullName evidence="9">Cytochrome c oxidase subunit 3 family protein</fullName>
    </submittedName>
</protein>
<dbReference type="SUPFAM" id="SSF81452">
    <property type="entry name" value="Cytochrome c oxidase subunit III-like"/>
    <property type="match status" value="1"/>
</dbReference>
<keyword evidence="3 6" id="KW-0812">Transmembrane</keyword>
<keyword evidence="4 7" id="KW-1133">Transmembrane helix</keyword>
<dbReference type="GO" id="GO:0004129">
    <property type="term" value="F:cytochrome-c oxidase activity"/>
    <property type="evidence" value="ECO:0007669"/>
    <property type="project" value="InterPro"/>
</dbReference>
<dbReference type="InterPro" id="IPR013833">
    <property type="entry name" value="Cyt_c_oxidase_su3_a-hlx"/>
</dbReference>
<evidence type="ECO:0000259" key="8">
    <source>
        <dbReference type="PROSITE" id="PS50253"/>
    </source>
</evidence>
<gene>
    <name evidence="9" type="ORF">FHP91_05220</name>
</gene>
<dbReference type="CDD" id="cd02862">
    <property type="entry name" value="NorE_like"/>
    <property type="match status" value="1"/>
</dbReference>
<comment type="caution">
    <text evidence="9">The sequence shown here is derived from an EMBL/GenBank/DDBJ whole genome shotgun (WGS) entry which is preliminary data.</text>
</comment>
<evidence type="ECO:0000256" key="2">
    <source>
        <dbReference type="ARBA" id="ARBA00010581"/>
    </source>
</evidence>
<name>A0A557R1Y2_9RHOO</name>
<feature type="transmembrane region" description="Helical" evidence="7">
    <location>
        <begin position="5"/>
        <end position="22"/>
    </location>
</feature>
<evidence type="ECO:0000256" key="4">
    <source>
        <dbReference type="ARBA" id="ARBA00022989"/>
    </source>
</evidence>
<reference evidence="9 10" key="1">
    <citation type="submission" date="2019-07" db="EMBL/GenBank/DDBJ databases">
        <title>The pathways for chlorine oxyanion respiration interact through the shared metabolite chlorate.</title>
        <authorList>
            <person name="Barnum T.P."/>
            <person name="Cheng Y."/>
            <person name="Hill K.A."/>
            <person name="Lucas L.N."/>
            <person name="Carlson H.K."/>
            <person name="Coates J.D."/>
        </authorList>
    </citation>
    <scope>NUCLEOTIDE SEQUENCE [LARGE SCALE GENOMIC DNA]</scope>
    <source>
        <strain evidence="9 10">SFB-3</strain>
    </source>
</reference>
<proteinExistence type="inferred from homology"/>
<dbReference type="OrthoDB" id="9810850at2"/>
<dbReference type="EMBL" id="VMNK01000003">
    <property type="protein sequence ID" value="TVO59158.1"/>
    <property type="molecule type" value="Genomic_DNA"/>
</dbReference>
<sequence length="175" mass="20088">MWVGIYCELTEFALMFLVYFVARAHHPDAFRGGPQQLSTLAGVTNTVIMLTSSYFVARGVMAMRRNARATCLKWLTAALFTGMGYPVVKFFEVQWNVAQGLSGNGEVFQMAYYYLTFNHLVHVCWGLLGLMWVMFRTWMGAYDATDHDGLEAFACYWHATDLIWLMIFPLFYVLP</sequence>
<feature type="transmembrane region" description="Helical" evidence="7">
    <location>
        <begin position="155"/>
        <end position="174"/>
    </location>
</feature>
<accession>A0A557R1Y2</accession>
<feature type="transmembrane region" description="Helical" evidence="7">
    <location>
        <begin position="111"/>
        <end position="135"/>
    </location>
</feature>
<evidence type="ECO:0000256" key="5">
    <source>
        <dbReference type="ARBA" id="ARBA00023136"/>
    </source>
</evidence>
<dbReference type="GO" id="GO:0005886">
    <property type="term" value="C:plasma membrane"/>
    <property type="evidence" value="ECO:0007669"/>
    <property type="project" value="UniProtKB-SubCell"/>
</dbReference>
<dbReference type="InterPro" id="IPR024791">
    <property type="entry name" value="Cyt_c/ubiquinol_Oxase_su3"/>
</dbReference>
<dbReference type="PANTHER" id="PTHR11403">
    <property type="entry name" value="CYTOCHROME C OXIDASE SUBUNIT III"/>
    <property type="match status" value="1"/>
</dbReference>
<evidence type="ECO:0000256" key="1">
    <source>
        <dbReference type="ARBA" id="ARBA00004141"/>
    </source>
</evidence>
<dbReference type="GO" id="GO:0019646">
    <property type="term" value="P:aerobic electron transport chain"/>
    <property type="evidence" value="ECO:0007669"/>
    <property type="project" value="InterPro"/>
</dbReference>